<accession>A0A9J6A3Z8</accession>
<comment type="caution">
    <text evidence="2">The sequence shown here is derived from an EMBL/GenBank/DDBJ whole genome shotgun (WGS) entry which is preliminary data.</text>
</comment>
<organism evidence="2 3">
    <name type="scientific">Solanum commersonii</name>
    <name type="common">Commerson's wild potato</name>
    <name type="synonym">Commerson's nightshade</name>
    <dbReference type="NCBI Taxonomy" id="4109"/>
    <lineage>
        <taxon>Eukaryota</taxon>
        <taxon>Viridiplantae</taxon>
        <taxon>Streptophyta</taxon>
        <taxon>Embryophyta</taxon>
        <taxon>Tracheophyta</taxon>
        <taxon>Spermatophyta</taxon>
        <taxon>Magnoliopsida</taxon>
        <taxon>eudicotyledons</taxon>
        <taxon>Gunneridae</taxon>
        <taxon>Pentapetalae</taxon>
        <taxon>asterids</taxon>
        <taxon>lamiids</taxon>
        <taxon>Solanales</taxon>
        <taxon>Solanaceae</taxon>
        <taxon>Solanoideae</taxon>
        <taxon>Solaneae</taxon>
        <taxon>Solanum</taxon>
    </lineage>
</organism>
<dbReference type="InterPro" id="IPR036047">
    <property type="entry name" value="F-box-like_dom_sf"/>
</dbReference>
<dbReference type="InterPro" id="IPR032675">
    <property type="entry name" value="LRR_dom_sf"/>
</dbReference>
<dbReference type="Proteomes" id="UP000824120">
    <property type="component" value="Chromosome 3"/>
</dbReference>
<dbReference type="SUPFAM" id="SSF52047">
    <property type="entry name" value="RNI-like"/>
    <property type="match status" value="2"/>
</dbReference>
<dbReference type="InterPro" id="IPR055357">
    <property type="entry name" value="LRR_At1g61320_AtMIF1"/>
</dbReference>
<dbReference type="OrthoDB" id="819270at2759"/>
<dbReference type="PANTHER" id="PTHR34145">
    <property type="entry name" value="OS02G0105600 PROTEIN"/>
    <property type="match status" value="1"/>
</dbReference>
<proteinExistence type="predicted"/>
<keyword evidence="3" id="KW-1185">Reference proteome</keyword>
<dbReference type="Gene3D" id="3.80.10.10">
    <property type="entry name" value="Ribonuclease Inhibitor"/>
    <property type="match status" value="2"/>
</dbReference>
<evidence type="ECO:0000259" key="1">
    <source>
        <dbReference type="PROSITE" id="PS50181"/>
    </source>
</evidence>
<dbReference type="EMBL" id="JACXVP010000003">
    <property type="protein sequence ID" value="KAG5619027.1"/>
    <property type="molecule type" value="Genomic_DNA"/>
</dbReference>
<evidence type="ECO:0000313" key="2">
    <source>
        <dbReference type="EMBL" id="KAG5619027.1"/>
    </source>
</evidence>
<dbReference type="Gene3D" id="1.20.1280.50">
    <property type="match status" value="2"/>
</dbReference>
<dbReference type="Pfam" id="PF23622">
    <property type="entry name" value="LRR_At1g61320_AtMIF1"/>
    <property type="match status" value="1"/>
</dbReference>
<dbReference type="CDD" id="cd09917">
    <property type="entry name" value="F-box_SF"/>
    <property type="match status" value="2"/>
</dbReference>
<evidence type="ECO:0000313" key="3">
    <source>
        <dbReference type="Proteomes" id="UP000824120"/>
    </source>
</evidence>
<reference evidence="2 3" key="1">
    <citation type="submission" date="2020-09" db="EMBL/GenBank/DDBJ databases">
        <title>De no assembly of potato wild relative species, Solanum commersonii.</title>
        <authorList>
            <person name="Cho K."/>
        </authorList>
    </citation>
    <scope>NUCLEOTIDE SEQUENCE [LARGE SCALE GENOMIC DNA]</scope>
    <source>
        <strain evidence="2">LZ3.2</strain>
        <tissue evidence="2">Leaf</tissue>
    </source>
</reference>
<feature type="domain" description="F-box" evidence="1">
    <location>
        <begin position="516"/>
        <end position="566"/>
    </location>
</feature>
<feature type="domain" description="F-box" evidence="1">
    <location>
        <begin position="30"/>
        <end position="64"/>
    </location>
</feature>
<dbReference type="PROSITE" id="PS50181">
    <property type="entry name" value="FBOX"/>
    <property type="match status" value="2"/>
</dbReference>
<dbReference type="AlphaFoldDB" id="A0A9J6A3Z8"/>
<sequence length="951" mass="111309">MSEYFSPFPMCQTIDEQIIKKPKISHTNSLDQTLQLPDHILHSIFSYLTSQHLINVRLVSKTWHKNSPLYFVFNFNQSLFFSKGFSIDILQQMRNNYMECIHSSLDTSKTHLRNAENRILHVPLAVYVSINMPYCYSSNRCTLDHPHVLFQGEGKLYSLQELKLDCVKVRRKTLSMFISKCPNIRELSLVSCFSLKSIVLPKLDSLNKFYVQFMNPFSYITNVQVIAPSLQVFHFVYRGQREDVVNMDIRACRMLREFHLDCMKFPNGLDHENFCSDFPRLETLLMGPCEAKKTVKISSSSLRTLFLFFTRMHEDSRTRVVFAPNLSTYECVGTTFKPFLNPSDAPNLLETKIGLAYHVKKIHKPLTFINLRDRLKDFSNNIGLSLCIRDDDNDENLLRQGVGETLWRKVIGQAQTPSVHHIKHVLLDMSQIKIRYEYLMKYIMNSLFWMSHPDTLTLLVPSRFQPMATDFIEELKSIQEGNCSCETMDKCWSHFLKDFQVCCVENIIIDFRTNSVDPTLRLPDHILHSIFSYLSFHDIVNVRLVTKHWYRNTSSLLSLDESIFLLENKRNMKFSDWILDSLETSKSMLIKAEKRILSLRFISSHVDHNIKNLMILMDENDFHEVYLKLKNYFYYLPYIFQSTCLNVLHLSCCTLGEYVLNGEAKFSSLQELKLDGVRFYGETLSRFVNNLEELYVKHYDYMRSIQVIAPNLKVFYFVYPSDCNNNAVYMDIRACTMLREFHLDCERFPVGLNEDLCSDFPHLETLYFGTQYIPCLAPSDSSKLVETRIELRIKTPTINNAWFKKLIIYLNNFSNNMVLSLCIWDEITKFSEMDKRGLQWWIPTQLLHHIEHLELDMTKLKLIRHEFFMRFVIDSLLNMSHPKTLTLSISSYFPTFAHGVKNLKEEEKAIVAQKIGTSVGVIFLRILRLMSKLIKIMTSSSSFSYLLGSNF</sequence>
<dbReference type="SUPFAM" id="SSF81383">
    <property type="entry name" value="F-box domain"/>
    <property type="match status" value="2"/>
</dbReference>
<dbReference type="SMART" id="SM00256">
    <property type="entry name" value="FBOX"/>
    <property type="match status" value="2"/>
</dbReference>
<dbReference type="InterPro" id="IPR053772">
    <property type="entry name" value="At1g61320/At1g61330-like"/>
</dbReference>
<dbReference type="PANTHER" id="PTHR34145:SF28">
    <property type="entry name" value="F-BOX DOMAIN-CONTAINING PROTEIN"/>
    <property type="match status" value="1"/>
</dbReference>
<protein>
    <recommendedName>
        <fullName evidence="1">F-box domain-containing protein</fullName>
    </recommendedName>
</protein>
<gene>
    <name evidence="2" type="ORF">H5410_018851</name>
</gene>
<name>A0A9J6A3Z8_SOLCO</name>
<dbReference type="InterPro" id="IPR001810">
    <property type="entry name" value="F-box_dom"/>
</dbReference>
<dbReference type="Pfam" id="PF12937">
    <property type="entry name" value="F-box-like"/>
    <property type="match status" value="2"/>
</dbReference>